<name>A0A2N3NH88_9PEZI</name>
<keyword evidence="9 16" id="KW-1133">Transmembrane helix</keyword>
<dbReference type="GO" id="GO:0005524">
    <property type="term" value="F:ATP binding"/>
    <property type="evidence" value="ECO:0007669"/>
    <property type="project" value="UniProtKB-UniRule"/>
</dbReference>
<dbReference type="SUPFAM" id="SSF81660">
    <property type="entry name" value="Metal cation-transporting ATPase, ATP-binding domain N"/>
    <property type="match status" value="1"/>
</dbReference>
<keyword evidence="3 16" id="KW-0812">Transmembrane</keyword>
<feature type="binding site" evidence="14">
    <location>
        <position position="695"/>
    </location>
    <ligand>
        <name>ATP</name>
        <dbReference type="ChEBI" id="CHEBI:30616"/>
    </ligand>
</feature>
<feature type="transmembrane region" description="Helical" evidence="16">
    <location>
        <begin position="413"/>
        <end position="436"/>
    </location>
</feature>
<dbReference type="InterPro" id="IPR036412">
    <property type="entry name" value="HAD-like_sf"/>
</dbReference>
<dbReference type="NCBIfam" id="TIGR01494">
    <property type="entry name" value="ATPase_P-type"/>
    <property type="match status" value="1"/>
</dbReference>
<dbReference type="SUPFAM" id="SSF81653">
    <property type="entry name" value="Calcium ATPase, transduction domain A"/>
    <property type="match status" value="1"/>
</dbReference>
<sequence length="1407" mass="158702">MIEEVEPGGSATADVAVGTVPTRSSQRMSRAKSWNQTVRNGVHKVYKRVFLEFILREKPLSPSKDGRHVPLEPGREEPLTDDRRGRYYIDNSIRTSRYTIIDFFPKQLIFQFSRIGNFYFLCVGVPQTIPGLSTTGNFTTILPLMFFVLLTIAKEGYDDWKRHRLDNVENAEAAMVLKDASTEPHIVVKKMKKSRIPFHYKKISEPLREFDEEYDGMKWVSTRWCDIKVGDVIKLVRDEPVPADIVLLHSDGEDDSAYIETMALDGETNLKRKQVSAAIKKCDTIEGIRSCPAHFVVEDPNPDLYRFDGKVTVGDKTLPLTLNEVIYRGSVVRNTPSLIGLVINTGEECKFRMNANQHPKAKRPALELVANRIVITLAIYVIVLSVGCSMGYLAWQKSVEAHSWYLEDAEVPFYQIFIAYIIQFNNVIPLALYVSLEIVKIGQLIMLNSDIDMYDAVTDTPAKCNTNTILENLGQVGYIFSDKTGTLTDNIMKFRKLSIAGTAWLHDTDLDQEEAVAEAADSDEDDQTLEEKKAFSKPSAPAIRRPAVVTVEMPESSEALQTIPSTAAAPRASITQRRSSSQWRSTGRPDHVQPDVTTSDLIEYIRCRPNSLFARKAKQYILAMALCHTCLPEIRDGTLDYQSSSPDELALVKAAQELGYAVVKRSPQQITLRVTTDSDGSSELQTFEILDVIEFSSKRKRMSIVVRYPDGRISIICKGADSAILPRLRMANMAKQKVNEVRKSADLEHEMLRKSLQESRLSFGGRPSLTARLGGSLARDTNTLLRQASTARSRSFEASSRPRDEKPRPSLTTRGLSFDVSKYTHLQPPGMEDTNETDRFSFLDDPYIHDDPTVFSRCFKHLDEFAAEGLRTLVFAQRFVPEDEYTTWKKLYEDATTSLVERQERIEAAAEIIEQTFDLVGASAIEDKLQEGVPDTIDRLRRANIKIWMLTGDKRETAINIAHSARIVQPGSDVYVLDSTKGSLDSQLLNVMENVQTESIHSVVVVDGHTLGIIEKSEDLCSLFYAVIPLVDSVICCRASPAQKALLVKTVRSRLRKMRGAHRGLTLAIGDGANDLAMIQASHVGIGISGKEGLQAARVADYSIAQFRFLERMLLVHGRWNYVRTAKFILATFWKEMFFYLPTALYQRYNGYTGTSLYEFSSLTVFNTLFTSLCVICMGIWEQDLRAETLLAVPELYSYGQKNMGLNMWKYVAWMFIGASEGVLAWFGVWAGYGWKARLSDQGLFALGNLSFTVGVLWINWKLLAQSNAKHSIMETHYKTGIVMFCFFLTTIGWWAWQGFLSGSYAPTPSIYAVRDGFSKTFGPDPMWWATVFAVLGVLGLLDFTRKLAKRTLIGLNVWRWPPWKPRVAGELEVEVWQEMEMDPVIWKKLQRLAAGHGDEDPEHEEP</sequence>
<feature type="domain" description="P-type ATPase C-terminal" evidence="19">
    <location>
        <begin position="1097"/>
        <end position="1353"/>
    </location>
</feature>
<dbReference type="Pfam" id="PF00702">
    <property type="entry name" value="Hydrolase"/>
    <property type="match status" value="1"/>
</dbReference>
<gene>
    <name evidence="20" type="ORF">jhhlp_001093</name>
</gene>
<dbReference type="GO" id="GO:0045332">
    <property type="term" value="P:phospholipid translocation"/>
    <property type="evidence" value="ECO:0007669"/>
    <property type="project" value="TreeGrafter"/>
</dbReference>
<keyword evidence="4 15" id="KW-0479">Metal-binding</keyword>
<feature type="binding site" evidence="14">
    <location>
        <position position="951"/>
    </location>
    <ligand>
        <name>ATP</name>
        <dbReference type="ChEBI" id="CHEBI:30616"/>
    </ligand>
</feature>
<feature type="binding site" evidence="14">
    <location>
        <position position="648"/>
    </location>
    <ligand>
        <name>ATP</name>
        <dbReference type="ChEBI" id="CHEBI:30616"/>
    </ligand>
</feature>
<dbReference type="Pfam" id="PF13246">
    <property type="entry name" value="Cation_ATPase"/>
    <property type="match status" value="1"/>
</dbReference>
<dbReference type="InterPro" id="IPR032631">
    <property type="entry name" value="P-type_ATPase_N"/>
</dbReference>
<evidence type="ECO:0000256" key="7">
    <source>
        <dbReference type="ARBA" id="ARBA00022842"/>
    </source>
</evidence>
<evidence type="ECO:0000259" key="18">
    <source>
        <dbReference type="Pfam" id="PF16209"/>
    </source>
</evidence>
<keyword evidence="21" id="KW-1185">Reference proteome</keyword>
<dbReference type="InParanoid" id="A0A2N3NH88"/>
<dbReference type="Gene3D" id="3.40.50.1000">
    <property type="entry name" value="HAD superfamily/HAD-like"/>
    <property type="match status" value="1"/>
</dbReference>
<evidence type="ECO:0000256" key="1">
    <source>
        <dbReference type="ARBA" id="ARBA00004141"/>
    </source>
</evidence>
<comment type="similarity">
    <text evidence="2 16">Belongs to the cation transport ATPase (P-type) (TC 3.A.3) family. Type IV subfamily.</text>
</comment>
<dbReference type="EC" id="7.6.2.1" evidence="16"/>
<dbReference type="PRINTS" id="PR00119">
    <property type="entry name" value="CATATPASE"/>
</dbReference>
<dbReference type="GO" id="GO:0016887">
    <property type="term" value="F:ATP hydrolysis activity"/>
    <property type="evidence" value="ECO:0007669"/>
    <property type="project" value="InterPro"/>
</dbReference>
<dbReference type="Gene3D" id="2.70.150.10">
    <property type="entry name" value="Calcium-transporting ATPase, cytoplasmic transduction domain A"/>
    <property type="match status" value="1"/>
</dbReference>
<dbReference type="GO" id="GO:0140326">
    <property type="term" value="F:ATPase-coupled intramembrane lipid transporter activity"/>
    <property type="evidence" value="ECO:0007669"/>
    <property type="project" value="UniProtKB-EC"/>
</dbReference>
<feature type="transmembrane region" description="Helical" evidence="16">
    <location>
        <begin position="1243"/>
        <end position="1261"/>
    </location>
</feature>
<dbReference type="SUPFAM" id="SSF56784">
    <property type="entry name" value="HAD-like"/>
    <property type="match status" value="1"/>
</dbReference>
<evidence type="ECO:0000256" key="17">
    <source>
        <dbReference type="SAM" id="MobiDB-lite"/>
    </source>
</evidence>
<feature type="binding site" evidence="14">
    <location>
        <position position="1074"/>
    </location>
    <ligand>
        <name>ATP</name>
        <dbReference type="ChEBI" id="CHEBI:30616"/>
    </ligand>
</feature>
<dbReference type="GO" id="GO:0005802">
    <property type="term" value="C:trans-Golgi network"/>
    <property type="evidence" value="ECO:0007669"/>
    <property type="project" value="TreeGrafter"/>
</dbReference>
<feature type="transmembrane region" description="Helical" evidence="16">
    <location>
        <begin position="1160"/>
        <end position="1181"/>
    </location>
</feature>
<feature type="active site" description="4-aspartylphosphate intermediate" evidence="13">
    <location>
        <position position="482"/>
    </location>
</feature>
<dbReference type="InterPro" id="IPR023214">
    <property type="entry name" value="HAD_sf"/>
</dbReference>
<evidence type="ECO:0000256" key="11">
    <source>
        <dbReference type="ARBA" id="ARBA00034036"/>
    </source>
</evidence>
<feature type="transmembrane region" description="Helical" evidence="16">
    <location>
        <begin position="1326"/>
        <end position="1344"/>
    </location>
</feature>
<feature type="transmembrane region" description="Helical" evidence="16">
    <location>
        <begin position="1211"/>
        <end position="1231"/>
    </location>
</feature>
<feature type="binding site" evidence="14">
    <location>
        <position position="1075"/>
    </location>
    <ligand>
        <name>ATP</name>
        <dbReference type="ChEBI" id="CHEBI:30616"/>
    </ligand>
</feature>
<dbReference type="Pfam" id="PF16212">
    <property type="entry name" value="PhoLip_ATPase_C"/>
    <property type="match status" value="1"/>
</dbReference>
<dbReference type="PANTHER" id="PTHR24092:SF174">
    <property type="entry name" value="PHOSPHOLIPID-TRANSPORTING ATPASE DNF3-RELATED"/>
    <property type="match status" value="1"/>
</dbReference>
<evidence type="ECO:0000256" key="14">
    <source>
        <dbReference type="PIRSR" id="PIRSR606539-2"/>
    </source>
</evidence>
<evidence type="ECO:0000256" key="15">
    <source>
        <dbReference type="PIRSR" id="PIRSR606539-3"/>
    </source>
</evidence>
<feature type="binding site" evidence="14">
    <location>
        <position position="953"/>
    </location>
    <ligand>
        <name>ATP</name>
        <dbReference type="ChEBI" id="CHEBI:30616"/>
    </ligand>
</feature>
<organism evidence="20 21">
    <name type="scientific">Lomentospora prolificans</name>
    <dbReference type="NCBI Taxonomy" id="41688"/>
    <lineage>
        <taxon>Eukaryota</taxon>
        <taxon>Fungi</taxon>
        <taxon>Dikarya</taxon>
        <taxon>Ascomycota</taxon>
        <taxon>Pezizomycotina</taxon>
        <taxon>Sordariomycetes</taxon>
        <taxon>Hypocreomycetidae</taxon>
        <taxon>Microascales</taxon>
        <taxon>Microascaceae</taxon>
        <taxon>Lomentospora</taxon>
    </lineage>
</organism>
<dbReference type="STRING" id="41688.A0A2N3NH88"/>
<keyword evidence="6 14" id="KW-0067">ATP-binding</keyword>
<feature type="binding site" evidence="14">
    <location>
        <position position="1038"/>
    </location>
    <ligand>
        <name>ATP</name>
        <dbReference type="ChEBI" id="CHEBI:30616"/>
    </ligand>
</feature>
<reference evidence="20 21" key="1">
    <citation type="journal article" date="2017" name="G3 (Bethesda)">
        <title>First Draft Genome Sequence of the Pathogenic Fungus Lomentospora prolificans (Formerly Scedosporium prolificans).</title>
        <authorList>
            <person name="Luo R."/>
            <person name="Zimin A."/>
            <person name="Workman R."/>
            <person name="Fan Y."/>
            <person name="Pertea G."/>
            <person name="Grossman N."/>
            <person name="Wear M.P."/>
            <person name="Jia B."/>
            <person name="Miller H."/>
            <person name="Casadevall A."/>
            <person name="Timp W."/>
            <person name="Zhang S.X."/>
            <person name="Salzberg S.L."/>
        </authorList>
    </citation>
    <scope>NUCLEOTIDE SEQUENCE [LARGE SCALE GENOMIC DNA]</scope>
    <source>
        <strain evidence="20 21">JHH-5317</strain>
    </source>
</reference>
<accession>A0A2N3NH88</accession>
<feature type="transmembrane region" description="Helical" evidence="16">
    <location>
        <begin position="1282"/>
        <end position="1306"/>
    </location>
</feature>
<feature type="binding site" evidence="15">
    <location>
        <position position="1071"/>
    </location>
    <ligand>
        <name>Mg(2+)</name>
        <dbReference type="ChEBI" id="CHEBI:18420"/>
    </ligand>
</feature>
<feature type="region of interest" description="Disordered" evidence="17">
    <location>
        <begin position="62"/>
        <end position="82"/>
    </location>
</feature>
<evidence type="ECO:0000256" key="8">
    <source>
        <dbReference type="ARBA" id="ARBA00022967"/>
    </source>
</evidence>
<dbReference type="PANTHER" id="PTHR24092">
    <property type="entry name" value="PROBABLE PHOSPHOLIPID-TRANSPORTING ATPASE"/>
    <property type="match status" value="1"/>
</dbReference>
<evidence type="ECO:0000256" key="16">
    <source>
        <dbReference type="RuleBase" id="RU362033"/>
    </source>
</evidence>
<evidence type="ECO:0000259" key="19">
    <source>
        <dbReference type="Pfam" id="PF16212"/>
    </source>
</evidence>
<dbReference type="VEuPathDB" id="FungiDB:jhhlp_001093"/>
<feature type="compositionally biased region" description="Acidic residues" evidence="17">
    <location>
        <begin position="519"/>
        <end position="528"/>
    </location>
</feature>
<feature type="binding site" evidence="15">
    <location>
        <position position="482"/>
    </location>
    <ligand>
        <name>Mg(2+)</name>
        <dbReference type="ChEBI" id="CHEBI:18420"/>
    </ligand>
</feature>
<comment type="catalytic activity">
    <reaction evidence="12">
        <text>a 1,2-diacyl-sn-glycero-3-phosphoethanolamine(out) + ATP + H2O = a 1,2-diacyl-sn-glycero-3-phosphoethanolamine(in) + ADP + phosphate + H(+)</text>
        <dbReference type="Rhea" id="RHEA:66132"/>
        <dbReference type="ChEBI" id="CHEBI:15377"/>
        <dbReference type="ChEBI" id="CHEBI:15378"/>
        <dbReference type="ChEBI" id="CHEBI:30616"/>
        <dbReference type="ChEBI" id="CHEBI:43474"/>
        <dbReference type="ChEBI" id="CHEBI:64612"/>
        <dbReference type="ChEBI" id="CHEBI:456216"/>
    </reaction>
    <physiologicalReaction direction="left-to-right" evidence="12">
        <dbReference type="Rhea" id="RHEA:66133"/>
    </physiologicalReaction>
</comment>
<dbReference type="SUPFAM" id="SSF81665">
    <property type="entry name" value="Calcium ATPase, transmembrane domain M"/>
    <property type="match status" value="1"/>
</dbReference>
<comment type="catalytic activity">
    <reaction evidence="11 16">
        <text>ATP + H2O + phospholipidSide 1 = ADP + phosphate + phospholipidSide 2.</text>
        <dbReference type="EC" id="7.6.2.1"/>
    </reaction>
</comment>
<feature type="binding site" evidence="14">
    <location>
        <position position="871"/>
    </location>
    <ligand>
        <name>ATP</name>
        <dbReference type="ChEBI" id="CHEBI:30616"/>
    </ligand>
</feature>
<feature type="binding site" evidence="15">
    <location>
        <position position="1075"/>
    </location>
    <ligand>
        <name>Mg(2+)</name>
        <dbReference type="ChEBI" id="CHEBI:18420"/>
    </ligand>
</feature>
<evidence type="ECO:0000256" key="10">
    <source>
        <dbReference type="ARBA" id="ARBA00023136"/>
    </source>
</evidence>
<dbReference type="NCBIfam" id="TIGR01652">
    <property type="entry name" value="ATPase-Plipid"/>
    <property type="match status" value="1"/>
</dbReference>
<keyword evidence="5 14" id="KW-0547">Nucleotide-binding</keyword>
<comment type="subcellular location">
    <subcellularLocation>
        <location evidence="1 16">Membrane</location>
        <topology evidence="1 16">Multi-pass membrane protein</topology>
    </subcellularLocation>
</comment>
<comment type="cofactor">
    <cofactor evidence="15">
        <name>Mg(2+)</name>
        <dbReference type="ChEBI" id="CHEBI:18420"/>
    </cofactor>
</comment>
<evidence type="ECO:0000256" key="12">
    <source>
        <dbReference type="ARBA" id="ARBA00049128"/>
    </source>
</evidence>
<feature type="binding site" evidence="14">
    <location>
        <position position="952"/>
    </location>
    <ligand>
        <name>ATP</name>
        <dbReference type="ChEBI" id="CHEBI:30616"/>
    </ligand>
</feature>
<dbReference type="InterPro" id="IPR001757">
    <property type="entry name" value="P_typ_ATPase"/>
</dbReference>
<feature type="binding site" evidence="15">
    <location>
        <position position="484"/>
    </location>
    <ligand>
        <name>Mg(2+)</name>
        <dbReference type="ChEBI" id="CHEBI:18420"/>
    </ligand>
</feature>
<dbReference type="OrthoDB" id="377733at2759"/>
<feature type="compositionally biased region" description="Polar residues" evidence="17">
    <location>
        <begin position="21"/>
        <end position="32"/>
    </location>
</feature>
<evidence type="ECO:0000256" key="6">
    <source>
        <dbReference type="ARBA" id="ARBA00022840"/>
    </source>
</evidence>
<dbReference type="Proteomes" id="UP000233524">
    <property type="component" value="Unassembled WGS sequence"/>
</dbReference>
<feature type="region of interest" description="Disordered" evidence="17">
    <location>
        <begin position="519"/>
        <end position="540"/>
    </location>
</feature>
<dbReference type="Pfam" id="PF16209">
    <property type="entry name" value="PhoLip_ATPase_N"/>
    <property type="match status" value="1"/>
</dbReference>
<feature type="region of interest" description="Disordered" evidence="17">
    <location>
        <begin position="555"/>
        <end position="594"/>
    </location>
</feature>
<dbReference type="FunFam" id="3.40.50.1000:FF:000172">
    <property type="entry name" value="Phospholipid-transporting ATPase"/>
    <property type="match status" value="1"/>
</dbReference>
<feature type="domain" description="P-type ATPase N-terminal" evidence="18">
    <location>
        <begin position="84"/>
        <end position="141"/>
    </location>
</feature>
<evidence type="ECO:0000256" key="9">
    <source>
        <dbReference type="ARBA" id="ARBA00022989"/>
    </source>
</evidence>
<feature type="binding site" evidence="14">
    <location>
        <position position="483"/>
    </location>
    <ligand>
        <name>ATP</name>
        <dbReference type="ChEBI" id="CHEBI:30616"/>
    </ligand>
</feature>
<feature type="region of interest" description="Disordered" evidence="17">
    <location>
        <begin position="1"/>
        <end position="32"/>
    </location>
</feature>
<feature type="binding site" evidence="14">
    <location>
        <position position="718"/>
    </location>
    <ligand>
        <name>ATP</name>
        <dbReference type="ChEBI" id="CHEBI:30616"/>
    </ligand>
</feature>
<protein>
    <recommendedName>
        <fullName evidence="16">Phospholipid-transporting ATPase</fullName>
        <ecNumber evidence="16">7.6.2.1</ecNumber>
    </recommendedName>
</protein>
<feature type="transmembrane region" description="Helical" evidence="16">
    <location>
        <begin position="369"/>
        <end position="393"/>
    </location>
</feature>
<keyword evidence="8 16" id="KW-1278">Translocase</keyword>
<dbReference type="InterPro" id="IPR006539">
    <property type="entry name" value="P-type_ATPase_IV"/>
</dbReference>
<feature type="compositionally biased region" description="Low complexity" evidence="17">
    <location>
        <begin position="575"/>
        <end position="586"/>
    </location>
</feature>
<dbReference type="Gene3D" id="3.40.1110.10">
    <property type="entry name" value="Calcium-transporting ATPase, cytoplasmic domain N"/>
    <property type="match status" value="1"/>
</dbReference>
<feature type="region of interest" description="Disordered" evidence="17">
    <location>
        <begin position="788"/>
        <end position="814"/>
    </location>
</feature>
<feature type="binding site" evidence="14">
    <location>
        <position position="484"/>
    </location>
    <ligand>
        <name>ATP</name>
        <dbReference type="ChEBI" id="CHEBI:30616"/>
    </ligand>
</feature>
<dbReference type="InterPro" id="IPR018303">
    <property type="entry name" value="ATPase_P-typ_P_site"/>
</dbReference>
<keyword evidence="7 15" id="KW-0460">Magnesium</keyword>
<dbReference type="GO" id="GO:0032456">
    <property type="term" value="P:endocytic recycling"/>
    <property type="evidence" value="ECO:0007669"/>
    <property type="project" value="TreeGrafter"/>
</dbReference>
<evidence type="ECO:0000256" key="5">
    <source>
        <dbReference type="ARBA" id="ARBA00022741"/>
    </source>
</evidence>
<evidence type="ECO:0000313" key="21">
    <source>
        <dbReference type="Proteomes" id="UP000233524"/>
    </source>
</evidence>
<dbReference type="GO" id="GO:0006892">
    <property type="term" value="P:post-Golgi vesicle-mediated transport"/>
    <property type="evidence" value="ECO:0007669"/>
    <property type="project" value="TreeGrafter"/>
</dbReference>
<evidence type="ECO:0000256" key="3">
    <source>
        <dbReference type="ARBA" id="ARBA00022692"/>
    </source>
</evidence>
<dbReference type="InterPro" id="IPR032630">
    <property type="entry name" value="P_typ_ATPase_c"/>
</dbReference>
<feature type="compositionally biased region" description="Polar residues" evidence="17">
    <location>
        <begin position="788"/>
        <end position="798"/>
    </location>
</feature>
<feature type="binding site" evidence="14">
    <location>
        <position position="482"/>
    </location>
    <ligand>
        <name>ATP</name>
        <dbReference type="ChEBI" id="CHEBI:30616"/>
    </ligand>
</feature>
<dbReference type="GO" id="GO:0000287">
    <property type="term" value="F:magnesium ion binding"/>
    <property type="evidence" value="ECO:0007669"/>
    <property type="project" value="UniProtKB-UniRule"/>
</dbReference>
<evidence type="ECO:0000256" key="4">
    <source>
        <dbReference type="ARBA" id="ARBA00022723"/>
    </source>
</evidence>
<feature type="binding site" evidence="14">
    <location>
        <position position="1044"/>
    </location>
    <ligand>
        <name>ATP</name>
        <dbReference type="ChEBI" id="CHEBI:30616"/>
    </ligand>
</feature>
<keyword evidence="10 16" id="KW-0472">Membrane</keyword>
<evidence type="ECO:0000256" key="13">
    <source>
        <dbReference type="PIRSR" id="PIRSR606539-1"/>
    </source>
</evidence>
<proteinExistence type="inferred from homology"/>
<dbReference type="FunCoup" id="A0A2N3NH88">
    <property type="interactions" value="22"/>
</dbReference>
<dbReference type="InterPro" id="IPR023298">
    <property type="entry name" value="ATPase_P-typ_TM_dom_sf"/>
</dbReference>
<dbReference type="EMBL" id="NLAX01000004">
    <property type="protein sequence ID" value="PKS11800.1"/>
    <property type="molecule type" value="Genomic_DNA"/>
</dbReference>
<comment type="caution">
    <text evidence="20">The sequence shown here is derived from an EMBL/GenBank/DDBJ whole genome shotgun (WGS) entry which is preliminary data.</text>
</comment>
<dbReference type="InterPro" id="IPR023299">
    <property type="entry name" value="ATPase_P-typ_cyto_dom_N"/>
</dbReference>
<dbReference type="PROSITE" id="PS00154">
    <property type="entry name" value="ATPASE_E1_E2"/>
    <property type="match status" value="1"/>
</dbReference>
<dbReference type="InterPro" id="IPR008250">
    <property type="entry name" value="ATPase_P-typ_transduc_dom_A_sf"/>
</dbReference>
<dbReference type="GO" id="GO:0005886">
    <property type="term" value="C:plasma membrane"/>
    <property type="evidence" value="ECO:0007669"/>
    <property type="project" value="TreeGrafter"/>
</dbReference>
<evidence type="ECO:0000256" key="2">
    <source>
        <dbReference type="ARBA" id="ARBA00008109"/>
    </source>
</evidence>
<evidence type="ECO:0000313" key="20">
    <source>
        <dbReference type="EMBL" id="PKS11800.1"/>
    </source>
</evidence>